<feature type="coiled-coil region" evidence="1">
    <location>
        <begin position="14"/>
        <end position="41"/>
    </location>
</feature>
<evidence type="ECO:0000256" key="1">
    <source>
        <dbReference type="SAM" id="Coils"/>
    </source>
</evidence>
<feature type="region of interest" description="Disordered" evidence="2">
    <location>
        <begin position="425"/>
        <end position="461"/>
    </location>
</feature>
<feature type="compositionally biased region" description="Polar residues" evidence="2">
    <location>
        <begin position="171"/>
        <end position="195"/>
    </location>
</feature>
<feature type="region of interest" description="Disordered" evidence="2">
    <location>
        <begin position="133"/>
        <end position="279"/>
    </location>
</feature>
<gene>
    <name evidence="3" type="ORF">FJTKL_11243</name>
</gene>
<accession>A0ABR4EHV4</accession>
<comment type="caution">
    <text evidence="3">The sequence shown here is derived from an EMBL/GenBank/DDBJ whole genome shotgun (WGS) entry which is preliminary data.</text>
</comment>
<sequence>MVRPQFRQMDVQSIRTWCQKKEEKKTKLAQLKRQREREEQQQQLQLPETIPEPDVGITEAQTMGNTIGDYSDFFGCNFGFNAVENLGMHSIAYTSEPSVPPFGIGCITTVNSSAEDLPLTSGLVLHSTVPNTSIIKDGKRNDSGDTYEAYDEGSDGDGTNYSQDLALASPKFTSRDSSGMTASQILSEDNSSTPDSIGDCAGTFGEMESARTDAFTLPTPRAYHTTMSRRDDATTSRRKRGHKATEEYSDGRHLRERKKSRHTESIPSPALPAGTYKRSISTQHDRSLVWDNDPPHSDSLAAMDVDNSIIGHTAGARGQRPPVTTGFTLPLFDRFQKHPGSQTSNQPCFPSTAIATDKSPCHHCGCCAEALIRMSDEVQALAVIVRDFAMNKPSRMATIKRQSGSAGITDQNHTAAASVGPLNAEQAENDKGSGEVSGHDDDRQNENFISSNGADDPKDKRWEPLEERRLRAWVKEKMTLECIARKLGRSELAIKQKWGTMTNNEIIDSRCLPSSQKESNILSPLLSEDGQTEYGVEKILEFRKIGRGGRVCVRRVGSKKPTWEPLRGFLGTEALLAYEREHGPISGR</sequence>
<evidence type="ECO:0000313" key="4">
    <source>
        <dbReference type="Proteomes" id="UP001600888"/>
    </source>
</evidence>
<feature type="compositionally biased region" description="Basic and acidic residues" evidence="2">
    <location>
        <begin position="243"/>
        <end position="253"/>
    </location>
</feature>
<organism evidence="3 4">
    <name type="scientific">Diaporthe vaccinii</name>
    <dbReference type="NCBI Taxonomy" id="105482"/>
    <lineage>
        <taxon>Eukaryota</taxon>
        <taxon>Fungi</taxon>
        <taxon>Dikarya</taxon>
        <taxon>Ascomycota</taxon>
        <taxon>Pezizomycotina</taxon>
        <taxon>Sordariomycetes</taxon>
        <taxon>Sordariomycetidae</taxon>
        <taxon>Diaporthales</taxon>
        <taxon>Diaporthaceae</taxon>
        <taxon>Diaporthe</taxon>
        <taxon>Diaporthe eres species complex</taxon>
    </lineage>
</organism>
<dbReference type="EMBL" id="JBAWTH010000053">
    <property type="protein sequence ID" value="KAL2281986.1"/>
    <property type="molecule type" value="Genomic_DNA"/>
</dbReference>
<dbReference type="EMBL" id="JBAWTH010000053">
    <property type="protein sequence ID" value="KAL2281985.1"/>
    <property type="molecule type" value="Genomic_DNA"/>
</dbReference>
<protein>
    <recommendedName>
        <fullName evidence="5">Myb-like domain-containing protein</fullName>
    </recommendedName>
</protein>
<reference evidence="3 4" key="1">
    <citation type="submission" date="2024-03" db="EMBL/GenBank/DDBJ databases">
        <title>A high-quality draft genome sequence of Diaporthe vaccinii, a causative agent of upright dieback and viscid rot disease in cranberry plants.</title>
        <authorList>
            <person name="Sarrasin M."/>
            <person name="Lang B.F."/>
            <person name="Burger G."/>
        </authorList>
    </citation>
    <scope>NUCLEOTIDE SEQUENCE [LARGE SCALE GENOMIC DNA]</scope>
    <source>
        <strain evidence="3 4">IS7</strain>
    </source>
</reference>
<dbReference type="Proteomes" id="UP001600888">
    <property type="component" value="Unassembled WGS sequence"/>
</dbReference>
<keyword evidence="4" id="KW-1185">Reference proteome</keyword>
<name>A0ABR4EHV4_9PEZI</name>
<proteinExistence type="predicted"/>
<evidence type="ECO:0000256" key="2">
    <source>
        <dbReference type="SAM" id="MobiDB-lite"/>
    </source>
</evidence>
<keyword evidence="1" id="KW-0175">Coiled coil</keyword>
<dbReference type="EMBL" id="JBAWTH010000053">
    <property type="protein sequence ID" value="KAL2281987.1"/>
    <property type="molecule type" value="Genomic_DNA"/>
</dbReference>
<feature type="compositionally biased region" description="Basic and acidic residues" evidence="2">
    <location>
        <begin position="428"/>
        <end position="445"/>
    </location>
</feature>
<evidence type="ECO:0008006" key="5">
    <source>
        <dbReference type="Google" id="ProtNLM"/>
    </source>
</evidence>
<evidence type="ECO:0000313" key="3">
    <source>
        <dbReference type="EMBL" id="KAL2281985.1"/>
    </source>
</evidence>